<feature type="compositionally biased region" description="Low complexity" evidence="13">
    <location>
        <begin position="184"/>
        <end position="193"/>
    </location>
</feature>
<dbReference type="Gene3D" id="3.30.60.160">
    <property type="match status" value="1"/>
</dbReference>
<accession>A0A8S1D5S0</accession>
<evidence type="ECO:0000256" key="3">
    <source>
        <dbReference type="ARBA" id="ARBA00022737"/>
    </source>
</evidence>
<proteinExistence type="predicted"/>
<dbReference type="GO" id="GO:0045892">
    <property type="term" value="P:negative regulation of DNA-templated transcription"/>
    <property type="evidence" value="ECO:0007669"/>
    <property type="project" value="TreeGrafter"/>
</dbReference>
<dbReference type="CDD" id="cd20119">
    <property type="entry name" value="MBT_dSfmbt_rpt1"/>
    <property type="match status" value="1"/>
</dbReference>
<evidence type="ECO:0000256" key="10">
    <source>
        <dbReference type="ARBA" id="ARBA00023242"/>
    </source>
</evidence>
<dbReference type="SUPFAM" id="SSF47769">
    <property type="entry name" value="SAM/Pointed domain"/>
    <property type="match status" value="1"/>
</dbReference>
<feature type="region of interest" description="Disordered" evidence="13">
    <location>
        <begin position="219"/>
        <end position="242"/>
    </location>
</feature>
<evidence type="ECO:0000256" key="9">
    <source>
        <dbReference type="ARBA" id="ARBA00023163"/>
    </source>
</evidence>
<dbReference type="CDD" id="cd20100">
    <property type="entry name" value="MBT_dSfmbt-like_rpt4"/>
    <property type="match status" value="1"/>
</dbReference>
<dbReference type="SMART" id="SM00561">
    <property type="entry name" value="MBT"/>
    <property type="match status" value="4"/>
</dbReference>
<gene>
    <name evidence="16" type="ORF">CLODIP_2_CD14965</name>
</gene>
<comment type="caution">
    <text evidence="16">The sequence shown here is derived from an EMBL/GenBank/DDBJ whole genome shotgun (WGS) entry which is preliminary data.</text>
</comment>
<evidence type="ECO:0000256" key="12">
    <source>
        <dbReference type="PROSITE-ProRule" id="PRU00459"/>
    </source>
</evidence>
<dbReference type="GO" id="GO:0042393">
    <property type="term" value="F:histone binding"/>
    <property type="evidence" value="ECO:0007669"/>
    <property type="project" value="TreeGrafter"/>
</dbReference>
<comment type="subcellular location">
    <subcellularLocation>
        <location evidence="1">Nucleus</location>
    </subcellularLocation>
</comment>
<evidence type="ECO:0000256" key="6">
    <source>
        <dbReference type="ARBA" id="ARBA00022853"/>
    </source>
</evidence>
<feature type="repeat" description="MBT" evidence="12">
    <location>
        <begin position="273"/>
        <end position="381"/>
    </location>
</feature>
<dbReference type="Gene3D" id="1.10.150.50">
    <property type="entry name" value="Transcription Factor, Ets-1"/>
    <property type="match status" value="1"/>
</dbReference>
<dbReference type="InterPro" id="IPR013761">
    <property type="entry name" value="SAM/pointed_sf"/>
</dbReference>
<organism evidence="16 17">
    <name type="scientific">Cloeon dipterum</name>
    <dbReference type="NCBI Taxonomy" id="197152"/>
    <lineage>
        <taxon>Eukaryota</taxon>
        <taxon>Metazoa</taxon>
        <taxon>Ecdysozoa</taxon>
        <taxon>Arthropoda</taxon>
        <taxon>Hexapoda</taxon>
        <taxon>Insecta</taxon>
        <taxon>Pterygota</taxon>
        <taxon>Palaeoptera</taxon>
        <taxon>Ephemeroptera</taxon>
        <taxon>Pisciforma</taxon>
        <taxon>Baetidae</taxon>
        <taxon>Cloeon</taxon>
    </lineage>
</organism>
<keyword evidence="6" id="KW-0156">Chromatin regulator</keyword>
<evidence type="ECO:0000256" key="7">
    <source>
        <dbReference type="ARBA" id="ARBA00023015"/>
    </source>
</evidence>
<evidence type="ECO:0000259" key="15">
    <source>
        <dbReference type="PROSITE" id="PS51024"/>
    </source>
</evidence>
<dbReference type="PROSITE" id="PS51024">
    <property type="entry name" value="ZF_FCS"/>
    <property type="match status" value="1"/>
</dbReference>
<dbReference type="GO" id="GO:0003682">
    <property type="term" value="F:chromatin binding"/>
    <property type="evidence" value="ECO:0007669"/>
    <property type="project" value="TreeGrafter"/>
</dbReference>
<dbReference type="PANTHER" id="PTHR12247">
    <property type="entry name" value="POLYCOMB GROUP PROTEIN"/>
    <property type="match status" value="1"/>
</dbReference>
<feature type="repeat" description="MBT" evidence="12">
    <location>
        <begin position="628"/>
        <end position="727"/>
    </location>
</feature>
<feature type="domain" description="FCS-type" evidence="15">
    <location>
        <begin position="141"/>
        <end position="176"/>
    </location>
</feature>
<protein>
    <recommendedName>
        <fullName evidence="18">FCS-type domain-containing protein</fullName>
    </recommendedName>
</protein>
<dbReference type="InterPro" id="IPR004092">
    <property type="entry name" value="Mbt"/>
</dbReference>
<dbReference type="SMART" id="SM00454">
    <property type="entry name" value="SAM"/>
    <property type="match status" value="1"/>
</dbReference>
<dbReference type="InterPro" id="IPR012313">
    <property type="entry name" value="Znf_FCS"/>
</dbReference>
<reference evidence="16 17" key="1">
    <citation type="submission" date="2020-04" db="EMBL/GenBank/DDBJ databases">
        <authorList>
            <person name="Alioto T."/>
            <person name="Alioto T."/>
            <person name="Gomez Garrido J."/>
        </authorList>
    </citation>
    <scope>NUCLEOTIDE SEQUENCE [LARGE SCALE GENOMIC DNA]</scope>
</reference>
<feature type="region of interest" description="Disordered" evidence="13">
    <location>
        <begin position="177"/>
        <end position="200"/>
    </location>
</feature>
<feature type="repeat" description="MBT" evidence="12">
    <location>
        <begin position="389"/>
        <end position="509"/>
    </location>
</feature>
<dbReference type="PROSITE" id="PS50105">
    <property type="entry name" value="SAM_DOMAIN"/>
    <property type="match status" value="1"/>
</dbReference>
<keyword evidence="17" id="KW-1185">Reference proteome</keyword>
<dbReference type="InterPro" id="IPR050548">
    <property type="entry name" value="PcG_chromatin_remod_factors"/>
</dbReference>
<evidence type="ECO:0000256" key="8">
    <source>
        <dbReference type="ARBA" id="ARBA00023125"/>
    </source>
</evidence>
<feature type="repeat" description="MBT" evidence="12">
    <location>
        <begin position="510"/>
        <end position="621"/>
    </location>
</feature>
<dbReference type="GO" id="GO:0008270">
    <property type="term" value="F:zinc ion binding"/>
    <property type="evidence" value="ECO:0007669"/>
    <property type="project" value="UniProtKB-KW"/>
</dbReference>
<evidence type="ECO:0000313" key="16">
    <source>
        <dbReference type="EMBL" id="CAB3375535.1"/>
    </source>
</evidence>
<dbReference type="Proteomes" id="UP000494165">
    <property type="component" value="Unassembled WGS sequence"/>
</dbReference>
<keyword evidence="3" id="KW-0677">Repeat</keyword>
<keyword evidence="2" id="KW-0479">Metal-binding</keyword>
<evidence type="ECO:0000313" key="17">
    <source>
        <dbReference type="Proteomes" id="UP000494165"/>
    </source>
</evidence>
<dbReference type="InterPro" id="IPR038603">
    <property type="entry name" value="Znf_FCS_sf"/>
</dbReference>
<dbReference type="InterPro" id="IPR047358">
    <property type="entry name" value="MBT_dSfmbt_rpt1"/>
</dbReference>
<dbReference type="GO" id="GO:0006325">
    <property type="term" value="P:chromatin organization"/>
    <property type="evidence" value="ECO:0007669"/>
    <property type="project" value="UniProtKB-KW"/>
</dbReference>
<dbReference type="Pfam" id="PF00536">
    <property type="entry name" value="SAM_1"/>
    <property type="match status" value="1"/>
</dbReference>
<evidence type="ECO:0000256" key="2">
    <source>
        <dbReference type="ARBA" id="ARBA00022723"/>
    </source>
</evidence>
<keyword evidence="9" id="KW-0804">Transcription</keyword>
<evidence type="ECO:0000256" key="4">
    <source>
        <dbReference type="ARBA" id="ARBA00022771"/>
    </source>
</evidence>
<evidence type="ECO:0000256" key="11">
    <source>
        <dbReference type="PROSITE-ProRule" id="PRU00367"/>
    </source>
</evidence>
<keyword evidence="7" id="KW-0805">Transcription regulation</keyword>
<keyword evidence="10" id="KW-0539">Nucleus</keyword>
<feature type="domain" description="SAM" evidence="14">
    <location>
        <begin position="868"/>
        <end position="931"/>
    </location>
</feature>
<dbReference type="Pfam" id="PF02820">
    <property type="entry name" value="MBT"/>
    <property type="match status" value="4"/>
</dbReference>
<dbReference type="OrthoDB" id="5800688at2759"/>
<dbReference type="AlphaFoldDB" id="A0A8S1D5S0"/>
<evidence type="ECO:0008006" key="18">
    <source>
        <dbReference type="Google" id="ProtNLM"/>
    </source>
</evidence>
<keyword evidence="4 11" id="KW-0863">Zinc-finger</keyword>
<evidence type="ECO:0000259" key="14">
    <source>
        <dbReference type="PROSITE" id="PS50105"/>
    </source>
</evidence>
<dbReference type="InterPro" id="IPR001660">
    <property type="entry name" value="SAM"/>
</dbReference>
<dbReference type="PANTHER" id="PTHR12247:SF104">
    <property type="entry name" value="POLYCOMB PROTEIN SFMBT"/>
    <property type="match status" value="1"/>
</dbReference>
<dbReference type="SUPFAM" id="SSF63748">
    <property type="entry name" value="Tudor/PWWP/MBT"/>
    <property type="match status" value="4"/>
</dbReference>
<dbReference type="EMBL" id="CADEPI010000114">
    <property type="protein sequence ID" value="CAB3375535.1"/>
    <property type="molecule type" value="Genomic_DNA"/>
</dbReference>
<keyword evidence="5" id="KW-0862">Zinc</keyword>
<feature type="region of interest" description="Disordered" evidence="13">
    <location>
        <begin position="778"/>
        <end position="836"/>
    </location>
</feature>
<dbReference type="Pfam" id="PF21319">
    <property type="entry name" value="zf-FCS_1"/>
    <property type="match status" value="1"/>
</dbReference>
<keyword evidence="8" id="KW-0238">DNA-binding</keyword>
<dbReference type="GO" id="GO:0005634">
    <property type="term" value="C:nucleus"/>
    <property type="evidence" value="ECO:0007669"/>
    <property type="project" value="UniProtKB-SubCell"/>
</dbReference>
<dbReference type="Gene3D" id="2.30.30.140">
    <property type="match status" value="4"/>
</dbReference>
<dbReference type="GO" id="GO:0003677">
    <property type="term" value="F:DNA binding"/>
    <property type="evidence" value="ECO:0007669"/>
    <property type="project" value="UniProtKB-KW"/>
</dbReference>
<feature type="compositionally biased region" description="Pro residues" evidence="13">
    <location>
        <begin position="224"/>
        <end position="236"/>
    </location>
</feature>
<evidence type="ECO:0000256" key="1">
    <source>
        <dbReference type="ARBA" id="ARBA00004123"/>
    </source>
</evidence>
<dbReference type="PROSITE" id="PS51079">
    <property type="entry name" value="MBT"/>
    <property type="match status" value="4"/>
</dbReference>
<name>A0A8S1D5S0_9INSE</name>
<sequence>MEMATPDGYGEMDIPWMRDHFLQTSESGNKMLIAAAAEPQMHQYPPAQVYSTSTMYVPPIAPSYDMEDDQNMAMGGYIPVIYTGEEEYENYSAEQPSCKTSTTTSTQTFVPAKKIKPVKHPGLKLKTPIAYQKDSDLSVIPIVREGMAVCEKCGAIGVKHAFYTRERRFCSLECARGEQKTQPAAEESSSEAAAMKEEEISQEEYIDMEMLAKRIPKEPAAAPNAPPLPPPPPPAMQPVATSQASLPPLLSNLPLEDPPLPIKRKGPELANTYEWKKQLEAPDFAAAAVTCFKHVPLSDLWDNIVVGMKVEVENTDCDNFSEGVPASFWVATVLRIAGYKALLRYEGFGQESSKDFWVNLCAATVHPVGWCAGRGKPLIPPKTIQNKFKDWKQFLVRRLTGARTLPSNFIMKIFDSLKSRFTCGLTLEVVDGSCISQVKVATISKIVGKRLHIKYYDEENGSGLIESFNHPAFGNNKVMRKKGFWCHEDSPLIHHVGWAMKTGHNLDADAEYNSRCQAGVYLDNDALPELFAQPKPSFLDQEDGGAQILAGMKLEAIDPLNLSAICVATVMRVLNDGYIMIRIDSYDPDSTGSDWFCYHSTSPYIFPAGFCEMNSIPLTPPQGYADDFDWDVYLRRTGAVAVPLTLFNCIDMETPPHCFQIGMKLECADLMDPKMICVGTISRVVGRLLKVHFDGWEDEYDQWLDCESPDMYPVGWCELVGHKLEGPRASGGMWQQQALSEERLCISPALTELVASKKVSPKRGRGRKPKVKKLKIVSIKKQLPRDSPPGKKTKPADFVSPAKSPKDEPISPSTCWEPEMAEEPAGPDQSLPGLEDELKPVVSSGKFIPRLIDSTTCLENKDLDPSSWDPNDVSMFLCMNDCEAYTKGFTDKNINGISLLKLSQDEILDLTGLKVGPSLKIHELIQQLKKKVNPTQERHKAALRKFQT</sequence>
<evidence type="ECO:0000256" key="5">
    <source>
        <dbReference type="ARBA" id="ARBA00022833"/>
    </source>
</evidence>
<evidence type="ECO:0000256" key="13">
    <source>
        <dbReference type="SAM" id="MobiDB-lite"/>
    </source>
</evidence>